<organism evidence="1 2">
    <name type="scientific">Saccharococcus caldoxylosilyticus</name>
    <dbReference type="NCBI Taxonomy" id="81408"/>
    <lineage>
        <taxon>Bacteria</taxon>
        <taxon>Bacillati</taxon>
        <taxon>Bacillota</taxon>
        <taxon>Bacilli</taxon>
        <taxon>Bacillales</taxon>
        <taxon>Anoxybacillaceae</taxon>
        <taxon>Saccharococcus</taxon>
    </lineage>
</organism>
<gene>
    <name evidence="1" type="ORF">B4119_2061</name>
</gene>
<protein>
    <submittedName>
        <fullName evidence="1">Uncharacterized protein</fullName>
    </submittedName>
</protein>
<evidence type="ECO:0000313" key="2">
    <source>
        <dbReference type="Proteomes" id="UP000075455"/>
    </source>
</evidence>
<dbReference type="AlphaFoldDB" id="A0A150LB99"/>
<sequence>MICGCLAKYDFFATKRAQVVLYDPNEHGVWELSCRYEKHSSVPRFSQ</sequence>
<reference evidence="1 2" key="1">
    <citation type="submission" date="2016-01" db="EMBL/GenBank/DDBJ databases">
        <title>Draft Genome Sequences of Seven Thermophilic Sporeformers Isolated from Foods.</title>
        <authorList>
            <person name="Berendsen E.M."/>
            <person name="Wells-Bennik M.H."/>
            <person name="Krawcyk A.O."/>
            <person name="De Jong A."/>
            <person name="Holsappel S."/>
            <person name="Eijlander R.T."/>
            <person name="Kuipers O.P."/>
        </authorList>
    </citation>
    <scope>NUCLEOTIDE SEQUENCE [LARGE SCALE GENOMIC DNA]</scope>
    <source>
        <strain evidence="1 2">B4119</strain>
    </source>
</reference>
<comment type="caution">
    <text evidence="1">The sequence shown here is derived from an EMBL/GenBank/DDBJ whole genome shotgun (WGS) entry which is preliminary data.</text>
</comment>
<evidence type="ECO:0000313" key="1">
    <source>
        <dbReference type="EMBL" id="KYD09623.1"/>
    </source>
</evidence>
<proteinExistence type="predicted"/>
<dbReference type="EMBL" id="LQYS01000096">
    <property type="protein sequence ID" value="KYD09623.1"/>
    <property type="molecule type" value="Genomic_DNA"/>
</dbReference>
<accession>A0A150LB99</accession>
<name>A0A150LB99_9BACL</name>
<dbReference type="Proteomes" id="UP000075455">
    <property type="component" value="Unassembled WGS sequence"/>
</dbReference>